<dbReference type="GO" id="GO:0004984">
    <property type="term" value="F:olfactory receptor activity"/>
    <property type="evidence" value="ECO:0007669"/>
    <property type="project" value="InterPro"/>
</dbReference>
<dbReference type="SUPFAM" id="SSF81321">
    <property type="entry name" value="Family A G protein-coupled receptor-like"/>
    <property type="match status" value="1"/>
</dbReference>
<dbReference type="Proteomes" id="UP001190640">
    <property type="component" value="Chromosome 12"/>
</dbReference>
<keyword evidence="6" id="KW-0297">G-protein coupled receptor</keyword>
<comment type="subcellular location">
    <subcellularLocation>
        <location evidence="1">Cell membrane</location>
        <topology evidence="1">Multi-pass membrane protein</topology>
    </subcellularLocation>
</comment>
<evidence type="ECO:0000256" key="9">
    <source>
        <dbReference type="ARBA" id="ARBA00023224"/>
    </source>
</evidence>
<keyword evidence="5 10" id="KW-1133">Transmembrane helix</keyword>
<dbReference type="InterPro" id="IPR017452">
    <property type="entry name" value="GPCR_Rhodpsn_7TM"/>
</dbReference>
<evidence type="ECO:0000256" key="5">
    <source>
        <dbReference type="ARBA" id="ARBA00022989"/>
    </source>
</evidence>
<reference evidence="13" key="1">
    <citation type="submission" date="2025-08" db="UniProtKB">
        <authorList>
            <consortium name="RefSeq"/>
        </authorList>
    </citation>
    <scope>IDENTIFICATION</scope>
    <source>
        <tissue evidence="13">Blood</tissue>
    </source>
</reference>
<sequence length="207" mass="22966">MAYDRYLAICHPLTYATAMGRWRQFQLASACWVSGFCVAIVGVSLTFSHPLCGPCCINHFVCEIPVVLKLACDDTHTTEFIVFLFAVIVILVPFSVILISYGLILLSVFHMRSATGLRKAFSTCGSHLVVVTLFYGTMTVTYIIPESGRSPDTDKQIAIFYFVITPLLNPVIYSLRNKDVHEALAKMLQKIGLCKEKLSVNIGPKAH</sequence>
<gene>
    <name evidence="13" type="primary">LOC129339637</name>
</gene>
<feature type="transmembrane region" description="Helical" evidence="10">
    <location>
        <begin position="27"/>
        <end position="47"/>
    </location>
</feature>
<evidence type="ECO:0000256" key="10">
    <source>
        <dbReference type="SAM" id="Phobius"/>
    </source>
</evidence>
<dbReference type="InterPro" id="IPR000725">
    <property type="entry name" value="Olfact_rcpt"/>
</dbReference>
<keyword evidence="3" id="KW-0716">Sensory transduction</keyword>
<keyword evidence="12" id="KW-1185">Reference proteome</keyword>
<protein>
    <submittedName>
        <fullName evidence="13">Olfactory receptor 2B3</fullName>
    </submittedName>
</protein>
<evidence type="ECO:0000313" key="13">
    <source>
        <dbReference type="RefSeq" id="XP_054850194.1"/>
    </source>
</evidence>
<dbReference type="Pfam" id="PF13853">
    <property type="entry name" value="7tm_4"/>
    <property type="match status" value="1"/>
</dbReference>
<dbReference type="KEGG" id="emc:129339637"/>
<feature type="transmembrane region" description="Helical" evidence="10">
    <location>
        <begin position="156"/>
        <end position="175"/>
    </location>
</feature>
<evidence type="ECO:0000313" key="12">
    <source>
        <dbReference type="Proteomes" id="UP001190640"/>
    </source>
</evidence>
<evidence type="ECO:0000256" key="8">
    <source>
        <dbReference type="ARBA" id="ARBA00023170"/>
    </source>
</evidence>
<evidence type="ECO:0000256" key="6">
    <source>
        <dbReference type="ARBA" id="ARBA00023040"/>
    </source>
</evidence>
<evidence type="ECO:0000256" key="1">
    <source>
        <dbReference type="ARBA" id="ARBA00004651"/>
    </source>
</evidence>
<keyword evidence="7 10" id="KW-0472">Membrane</keyword>
<dbReference type="PANTHER" id="PTHR26453">
    <property type="entry name" value="OLFACTORY RECEPTOR"/>
    <property type="match status" value="1"/>
</dbReference>
<dbReference type="GO" id="GO:0004930">
    <property type="term" value="F:G protein-coupled receptor activity"/>
    <property type="evidence" value="ECO:0007669"/>
    <property type="project" value="UniProtKB-KW"/>
</dbReference>
<feature type="domain" description="G-protein coupled receptors family 1 profile" evidence="11">
    <location>
        <begin position="1"/>
        <end position="173"/>
    </location>
</feature>
<name>A0AA97K820_EUBMA</name>
<proteinExistence type="predicted"/>
<dbReference type="Gene3D" id="1.20.1070.10">
    <property type="entry name" value="Rhodopsin 7-helix transmembrane proteins"/>
    <property type="match status" value="1"/>
</dbReference>
<dbReference type="FunFam" id="1.20.1070.10:FF:000015">
    <property type="entry name" value="Olfactory receptor"/>
    <property type="match status" value="1"/>
</dbReference>
<keyword evidence="2" id="KW-1003">Cell membrane</keyword>
<dbReference type="RefSeq" id="XP_054850194.1">
    <property type="nucleotide sequence ID" value="XM_054994219.1"/>
</dbReference>
<dbReference type="AlphaFoldDB" id="A0AA97K820"/>
<feature type="transmembrane region" description="Helical" evidence="10">
    <location>
        <begin position="120"/>
        <end position="144"/>
    </location>
</feature>
<evidence type="ECO:0000256" key="7">
    <source>
        <dbReference type="ARBA" id="ARBA00023136"/>
    </source>
</evidence>
<organism evidence="12 13">
    <name type="scientific">Eublepharis macularius</name>
    <name type="common">Leopard gecko</name>
    <name type="synonym">Cyrtodactylus macularius</name>
    <dbReference type="NCBI Taxonomy" id="481883"/>
    <lineage>
        <taxon>Eukaryota</taxon>
        <taxon>Metazoa</taxon>
        <taxon>Chordata</taxon>
        <taxon>Craniata</taxon>
        <taxon>Vertebrata</taxon>
        <taxon>Euteleostomi</taxon>
        <taxon>Lepidosauria</taxon>
        <taxon>Squamata</taxon>
        <taxon>Bifurcata</taxon>
        <taxon>Gekkota</taxon>
        <taxon>Eublepharidae</taxon>
        <taxon>Eublepharinae</taxon>
        <taxon>Eublepharis</taxon>
    </lineage>
</organism>
<dbReference type="GeneID" id="129339637"/>
<dbReference type="GO" id="GO:0005886">
    <property type="term" value="C:plasma membrane"/>
    <property type="evidence" value="ECO:0007669"/>
    <property type="project" value="UniProtKB-SubCell"/>
</dbReference>
<accession>A0AA97K820</accession>
<evidence type="ECO:0000256" key="3">
    <source>
        <dbReference type="ARBA" id="ARBA00022606"/>
    </source>
</evidence>
<evidence type="ECO:0000256" key="4">
    <source>
        <dbReference type="ARBA" id="ARBA00022692"/>
    </source>
</evidence>
<dbReference type="PROSITE" id="PS50262">
    <property type="entry name" value="G_PROTEIN_RECEP_F1_2"/>
    <property type="match status" value="1"/>
</dbReference>
<keyword evidence="4 10" id="KW-0812">Transmembrane</keyword>
<keyword evidence="9" id="KW-0807">Transducer</keyword>
<evidence type="ECO:0000259" key="11">
    <source>
        <dbReference type="PROSITE" id="PS50262"/>
    </source>
</evidence>
<dbReference type="PRINTS" id="PR00245">
    <property type="entry name" value="OLFACTORYR"/>
</dbReference>
<feature type="transmembrane region" description="Helical" evidence="10">
    <location>
        <begin position="80"/>
        <end position="108"/>
    </location>
</feature>
<evidence type="ECO:0000256" key="2">
    <source>
        <dbReference type="ARBA" id="ARBA00022475"/>
    </source>
</evidence>
<keyword evidence="8 13" id="KW-0675">Receptor</keyword>